<dbReference type="Gene3D" id="3.90.850.10">
    <property type="entry name" value="Fumarylacetoacetase-like, C-terminal domain"/>
    <property type="match status" value="1"/>
</dbReference>
<evidence type="ECO:0000313" key="5">
    <source>
        <dbReference type="EMBL" id="NPT47000.1"/>
    </source>
</evidence>
<dbReference type="PANTHER" id="PTHR42796">
    <property type="entry name" value="FUMARYLACETOACETATE HYDROLASE DOMAIN-CONTAINING PROTEIN 2A-RELATED"/>
    <property type="match status" value="1"/>
</dbReference>
<evidence type="ECO:0000256" key="1">
    <source>
        <dbReference type="ARBA" id="ARBA00001946"/>
    </source>
</evidence>
<evidence type="ECO:0000259" key="4">
    <source>
        <dbReference type="Pfam" id="PF01557"/>
    </source>
</evidence>
<keyword evidence="5" id="KW-0413">Isomerase</keyword>
<organism evidence="5 6">
    <name type="scientific">Paraburkholderia solitsugae</name>
    <dbReference type="NCBI Taxonomy" id="2675748"/>
    <lineage>
        <taxon>Bacteria</taxon>
        <taxon>Pseudomonadati</taxon>
        <taxon>Pseudomonadota</taxon>
        <taxon>Betaproteobacteria</taxon>
        <taxon>Burkholderiales</taxon>
        <taxon>Burkholderiaceae</taxon>
        <taxon>Paraburkholderia</taxon>
    </lineage>
</organism>
<dbReference type="Pfam" id="PF01557">
    <property type="entry name" value="FAA_hydrolase"/>
    <property type="match status" value="1"/>
</dbReference>
<dbReference type="SUPFAM" id="SSF56529">
    <property type="entry name" value="FAH"/>
    <property type="match status" value="1"/>
</dbReference>
<accession>A0ABX2C1S5</accession>
<dbReference type="RefSeq" id="WP_172317474.1">
    <property type="nucleotide sequence ID" value="NZ_WOEY01000152.1"/>
</dbReference>
<evidence type="ECO:0000256" key="3">
    <source>
        <dbReference type="ARBA" id="ARBA00022723"/>
    </source>
</evidence>
<comment type="caution">
    <text evidence="5">The sequence shown here is derived from an EMBL/GenBank/DDBJ whole genome shotgun (WGS) entry which is preliminary data.</text>
</comment>
<protein>
    <submittedName>
        <fullName evidence="5">5-carboxymethyl-2-hydroxymuconate isomerase</fullName>
    </submittedName>
</protein>
<keyword evidence="6" id="KW-1185">Reference proteome</keyword>
<gene>
    <name evidence="5" type="ORF">GNZ12_38030</name>
</gene>
<dbReference type="EMBL" id="WOEY01000152">
    <property type="protein sequence ID" value="NPT47000.1"/>
    <property type="molecule type" value="Genomic_DNA"/>
</dbReference>
<dbReference type="GO" id="GO:0016853">
    <property type="term" value="F:isomerase activity"/>
    <property type="evidence" value="ECO:0007669"/>
    <property type="project" value="UniProtKB-KW"/>
</dbReference>
<dbReference type="PANTHER" id="PTHR42796:SF4">
    <property type="entry name" value="FUMARYLACETOACETATE HYDROLASE DOMAIN-CONTAINING PROTEIN 2A"/>
    <property type="match status" value="1"/>
</dbReference>
<dbReference type="Proteomes" id="UP000652198">
    <property type="component" value="Unassembled WGS sequence"/>
</dbReference>
<reference evidence="5 6" key="1">
    <citation type="submission" date="2019-11" db="EMBL/GenBank/DDBJ databases">
        <title>Metabolism of dissolved organic matter in forest soils.</title>
        <authorList>
            <person name="Cyle K.T."/>
            <person name="Wilhelm R.C."/>
            <person name="Martinez C.E."/>
        </authorList>
    </citation>
    <scope>NUCLEOTIDE SEQUENCE [LARGE SCALE GENOMIC DNA]</scope>
    <source>
        <strain evidence="5 6">1N</strain>
    </source>
</reference>
<dbReference type="InterPro" id="IPR011234">
    <property type="entry name" value="Fumarylacetoacetase-like_C"/>
</dbReference>
<evidence type="ECO:0000313" key="6">
    <source>
        <dbReference type="Proteomes" id="UP000652198"/>
    </source>
</evidence>
<comment type="cofactor">
    <cofactor evidence="1">
        <name>Mg(2+)</name>
        <dbReference type="ChEBI" id="CHEBI:18420"/>
    </cofactor>
</comment>
<dbReference type="InterPro" id="IPR036663">
    <property type="entry name" value="Fumarylacetoacetase_C_sf"/>
</dbReference>
<comment type="similarity">
    <text evidence="2">Belongs to the FAH family.</text>
</comment>
<proteinExistence type="inferred from homology"/>
<evidence type="ECO:0000256" key="2">
    <source>
        <dbReference type="ARBA" id="ARBA00010211"/>
    </source>
</evidence>
<sequence>MKLASFEIEGAMSYGAVMEGGIVDLKRLCDSGYADLRSVLAADAIAELAALLVGRQADYPLDRVTLLPVIPNPGKIWCCGLNYYEHVEECGAKPANAPLFFLRTASSQAAHGAPVMRPHESEQLDFEGELAIVIGKPGRRIALEDAHRHVAGYACYNDVSVRDWQLRTPQWDVGKNFWRTGSFGPWLVTADEIPFGSDLALVTRLNGAEVQRSSTRMMIHDIAAQIAYLSTIAPLEAGDVIVTGTPGGIGAMRKPPLWIKDGDTVEVEIEGIGVLRNTVAAD</sequence>
<keyword evidence="3" id="KW-0479">Metal-binding</keyword>
<name>A0ABX2C1S5_9BURK</name>
<feature type="domain" description="Fumarylacetoacetase-like C-terminal" evidence="4">
    <location>
        <begin position="75"/>
        <end position="279"/>
    </location>
</feature>
<dbReference type="InterPro" id="IPR051121">
    <property type="entry name" value="FAH"/>
</dbReference>